<reference evidence="2" key="1">
    <citation type="journal article" date="2023" name="G3 (Bethesda)">
        <title>Genome assembly and association tests identify interacting loci associated with vigor, precocity, and sex in interspecific pistachio rootstocks.</title>
        <authorList>
            <person name="Palmer W."/>
            <person name="Jacygrad E."/>
            <person name="Sagayaradj S."/>
            <person name="Cavanaugh K."/>
            <person name="Han R."/>
            <person name="Bertier L."/>
            <person name="Beede B."/>
            <person name="Kafkas S."/>
            <person name="Golino D."/>
            <person name="Preece J."/>
            <person name="Michelmore R."/>
        </authorList>
    </citation>
    <scope>NUCLEOTIDE SEQUENCE [LARGE SCALE GENOMIC DNA]</scope>
</reference>
<evidence type="ECO:0000313" key="1">
    <source>
        <dbReference type="EMBL" id="KAJ0027432.1"/>
    </source>
</evidence>
<keyword evidence="2" id="KW-1185">Reference proteome</keyword>
<comment type="caution">
    <text evidence="1">The sequence shown here is derived from an EMBL/GenBank/DDBJ whole genome shotgun (WGS) entry which is preliminary data.</text>
</comment>
<accession>A0ACC0XZ57</accession>
<gene>
    <name evidence="1" type="ORF">Pint_35164</name>
</gene>
<organism evidence="1 2">
    <name type="scientific">Pistacia integerrima</name>
    <dbReference type="NCBI Taxonomy" id="434235"/>
    <lineage>
        <taxon>Eukaryota</taxon>
        <taxon>Viridiplantae</taxon>
        <taxon>Streptophyta</taxon>
        <taxon>Embryophyta</taxon>
        <taxon>Tracheophyta</taxon>
        <taxon>Spermatophyta</taxon>
        <taxon>Magnoliopsida</taxon>
        <taxon>eudicotyledons</taxon>
        <taxon>Gunneridae</taxon>
        <taxon>Pentapetalae</taxon>
        <taxon>rosids</taxon>
        <taxon>malvids</taxon>
        <taxon>Sapindales</taxon>
        <taxon>Anacardiaceae</taxon>
        <taxon>Pistacia</taxon>
    </lineage>
</organism>
<name>A0ACC0XZ57_9ROSI</name>
<dbReference type="EMBL" id="CM047744">
    <property type="protein sequence ID" value="KAJ0027432.1"/>
    <property type="molecule type" value="Genomic_DNA"/>
</dbReference>
<sequence>MFSMSKVYPAENKYNGLMMSKEKVVEVEEDVVRRRPCMLTVWKRSSMSFQGTDGFTVFDHHGRLVFRVDNYSRNKAAGLVLMDGAGNGLLCLKPQMLSMQYQWNAYREEEEEDDHGKRSRVFSMMRRSPVFFHNGKDQAEVYMGGNKQAQSNRPDFTIEGSFRTRNCKIKNANGEMVAKISRKRVNSTILLSDDVFNLVVQPGFPTHLVMAFVIVLDRICSKPFAPVLCS</sequence>
<dbReference type="Proteomes" id="UP001163603">
    <property type="component" value="Chromosome 9"/>
</dbReference>
<proteinExistence type="predicted"/>
<protein>
    <submittedName>
        <fullName evidence="1">Uncharacterized protein</fullName>
    </submittedName>
</protein>
<evidence type="ECO:0000313" key="2">
    <source>
        <dbReference type="Proteomes" id="UP001163603"/>
    </source>
</evidence>